<evidence type="ECO:0000256" key="8">
    <source>
        <dbReference type="ARBA" id="ARBA00023136"/>
    </source>
</evidence>
<dbReference type="RefSeq" id="XP_060417362.1">
    <property type="nucleotide sequence ID" value="XM_060564920.1"/>
</dbReference>
<sequence length="138" mass="15293">MYFAAWSHNVISNAVNLSNDLKMGEYLKIPPRVMFLTQVYGTILGGFINYAVMISIINGNRELLANSNGDSSWSGAYMQSYNTNATSWALAKYLYKTGGKYSLVPIGLGIGFGIVIVHRIIAYVGKLNIFPTYYGCWP</sequence>
<keyword evidence="5" id="KW-0571">Peptide transport</keyword>
<dbReference type="InterPro" id="IPR004813">
    <property type="entry name" value="OPT"/>
</dbReference>
<comment type="caution">
    <text evidence="10">The sequence shown here is derived from an EMBL/GenBank/DDBJ whole genome shotgun (WGS) entry which is preliminary data.</text>
</comment>
<dbReference type="Proteomes" id="UP001230504">
    <property type="component" value="Unassembled WGS sequence"/>
</dbReference>
<name>A0AAD8V831_9PEZI</name>
<comment type="subcellular location">
    <subcellularLocation>
        <location evidence="1">Membrane</location>
        <topology evidence="1">Multi-pass membrane protein</topology>
    </subcellularLocation>
</comment>
<keyword evidence="3" id="KW-0813">Transport</keyword>
<evidence type="ECO:0000256" key="4">
    <source>
        <dbReference type="ARBA" id="ARBA00022692"/>
    </source>
</evidence>
<evidence type="ECO:0000256" key="1">
    <source>
        <dbReference type="ARBA" id="ARBA00004141"/>
    </source>
</evidence>
<dbReference type="PANTHER" id="PTHR22601">
    <property type="entry name" value="ISP4 LIKE PROTEIN"/>
    <property type="match status" value="1"/>
</dbReference>
<dbReference type="Pfam" id="PF03169">
    <property type="entry name" value="OPT"/>
    <property type="match status" value="1"/>
</dbReference>
<dbReference type="EMBL" id="JAHLJV010000011">
    <property type="protein sequence ID" value="KAK1596509.1"/>
    <property type="molecule type" value="Genomic_DNA"/>
</dbReference>
<accession>A0AAD8V831</accession>
<feature type="transmembrane region" description="Helical" evidence="9">
    <location>
        <begin position="33"/>
        <end position="57"/>
    </location>
</feature>
<dbReference type="InterPro" id="IPR004648">
    <property type="entry name" value="Oligpept_transpt"/>
</dbReference>
<evidence type="ECO:0000256" key="3">
    <source>
        <dbReference type="ARBA" id="ARBA00022448"/>
    </source>
</evidence>
<proteinExistence type="inferred from homology"/>
<dbReference type="GeneID" id="85449160"/>
<evidence type="ECO:0000313" key="10">
    <source>
        <dbReference type="EMBL" id="KAK1596509.1"/>
    </source>
</evidence>
<dbReference type="AlphaFoldDB" id="A0AAD8V831"/>
<evidence type="ECO:0000256" key="6">
    <source>
        <dbReference type="ARBA" id="ARBA00022927"/>
    </source>
</evidence>
<gene>
    <name evidence="10" type="ORF">LY79DRAFT_701180</name>
</gene>
<evidence type="ECO:0000256" key="2">
    <source>
        <dbReference type="ARBA" id="ARBA00008807"/>
    </source>
</evidence>
<evidence type="ECO:0000256" key="9">
    <source>
        <dbReference type="SAM" id="Phobius"/>
    </source>
</evidence>
<evidence type="ECO:0000256" key="7">
    <source>
        <dbReference type="ARBA" id="ARBA00022989"/>
    </source>
</evidence>
<dbReference type="GO" id="GO:0015031">
    <property type="term" value="P:protein transport"/>
    <property type="evidence" value="ECO:0007669"/>
    <property type="project" value="UniProtKB-KW"/>
</dbReference>
<reference evidence="10" key="1">
    <citation type="submission" date="2021-06" db="EMBL/GenBank/DDBJ databases">
        <title>Comparative genomics, transcriptomics and evolutionary studies reveal genomic signatures of adaptation to plant cell wall in hemibiotrophic fungi.</title>
        <authorList>
            <consortium name="DOE Joint Genome Institute"/>
            <person name="Baroncelli R."/>
            <person name="Diaz J.F."/>
            <person name="Benocci T."/>
            <person name="Peng M."/>
            <person name="Battaglia E."/>
            <person name="Haridas S."/>
            <person name="Andreopoulos W."/>
            <person name="Labutti K."/>
            <person name="Pangilinan J."/>
            <person name="Floch G.L."/>
            <person name="Makela M.R."/>
            <person name="Henrissat B."/>
            <person name="Grigoriev I.V."/>
            <person name="Crouch J.A."/>
            <person name="De Vries R.P."/>
            <person name="Sukno S.A."/>
            <person name="Thon M.R."/>
        </authorList>
    </citation>
    <scope>NUCLEOTIDE SEQUENCE</scope>
    <source>
        <strain evidence="10">CBS 125086</strain>
    </source>
</reference>
<keyword evidence="4 9" id="KW-0812">Transmembrane</keyword>
<comment type="similarity">
    <text evidence="2">Belongs to the oligopeptide OPT transporter family.</text>
</comment>
<organism evidence="10 11">
    <name type="scientific">Colletotrichum navitas</name>
    <dbReference type="NCBI Taxonomy" id="681940"/>
    <lineage>
        <taxon>Eukaryota</taxon>
        <taxon>Fungi</taxon>
        <taxon>Dikarya</taxon>
        <taxon>Ascomycota</taxon>
        <taxon>Pezizomycotina</taxon>
        <taxon>Sordariomycetes</taxon>
        <taxon>Hypocreomycetidae</taxon>
        <taxon>Glomerellales</taxon>
        <taxon>Glomerellaceae</taxon>
        <taxon>Colletotrichum</taxon>
        <taxon>Colletotrichum graminicola species complex</taxon>
    </lineage>
</organism>
<dbReference type="GO" id="GO:0035673">
    <property type="term" value="F:oligopeptide transmembrane transporter activity"/>
    <property type="evidence" value="ECO:0007669"/>
    <property type="project" value="InterPro"/>
</dbReference>
<keyword evidence="7 9" id="KW-1133">Transmembrane helix</keyword>
<protein>
    <submittedName>
        <fullName evidence="10">OPT oligopeptide transporter protein-domain-containing protein</fullName>
    </submittedName>
</protein>
<keyword evidence="8 9" id="KW-0472">Membrane</keyword>
<feature type="transmembrane region" description="Helical" evidence="9">
    <location>
        <begin position="103"/>
        <end position="124"/>
    </location>
</feature>
<keyword evidence="6" id="KW-0653">Protein transport</keyword>
<evidence type="ECO:0000313" key="11">
    <source>
        <dbReference type="Proteomes" id="UP001230504"/>
    </source>
</evidence>
<evidence type="ECO:0000256" key="5">
    <source>
        <dbReference type="ARBA" id="ARBA00022856"/>
    </source>
</evidence>
<dbReference type="GO" id="GO:0016020">
    <property type="term" value="C:membrane"/>
    <property type="evidence" value="ECO:0007669"/>
    <property type="project" value="UniProtKB-SubCell"/>
</dbReference>
<keyword evidence="11" id="KW-1185">Reference proteome</keyword>